<sequence length="64" mass="6650">MAKKGWPYLWGPVAAVAGKKVAVEDVEVEEGSRTSLSPAVVRSAMPRRPTPSGKQWAGANAAGS</sequence>
<evidence type="ECO:0000256" key="1">
    <source>
        <dbReference type="SAM" id="MobiDB-lite"/>
    </source>
</evidence>
<keyword evidence="3" id="KW-1185">Reference proteome</keyword>
<dbReference type="Proteomes" id="UP000245910">
    <property type="component" value="Chromosome IIII"/>
</dbReference>
<name>A0A2L2T9G9_9HYPO</name>
<accession>A0A2L2T9G9</accession>
<evidence type="ECO:0000313" key="2">
    <source>
        <dbReference type="EMBL" id="CEI41352.1"/>
    </source>
</evidence>
<proteinExistence type="predicted"/>
<dbReference type="EMBL" id="LN649232">
    <property type="protein sequence ID" value="CEI41352.1"/>
    <property type="molecule type" value="Genomic_DNA"/>
</dbReference>
<organism evidence="2 3">
    <name type="scientific">Fusarium venenatum</name>
    <dbReference type="NCBI Taxonomy" id="56646"/>
    <lineage>
        <taxon>Eukaryota</taxon>
        <taxon>Fungi</taxon>
        <taxon>Dikarya</taxon>
        <taxon>Ascomycota</taxon>
        <taxon>Pezizomycotina</taxon>
        <taxon>Sordariomycetes</taxon>
        <taxon>Hypocreomycetidae</taxon>
        <taxon>Hypocreales</taxon>
        <taxon>Nectriaceae</taxon>
        <taxon>Fusarium</taxon>
    </lineage>
</organism>
<evidence type="ECO:0000313" key="3">
    <source>
        <dbReference type="Proteomes" id="UP000245910"/>
    </source>
</evidence>
<feature type="region of interest" description="Disordered" evidence="1">
    <location>
        <begin position="27"/>
        <end position="64"/>
    </location>
</feature>
<protein>
    <submittedName>
        <fullName evidence="2">Uncharacterized protein</fullName>
    </submittedName>
</protein>
<dbReference type="AlphaFoldDB" id="A0A2L2T9G9"/>
<reference evidence="3" key="1">
    <citation type="submission" date="2014-10" db="EMBL/GenBank/DDBJ databases">
        <authorList>
            <person name="King R."/>
        </authorList>
    </citation>
    <scope>NUCLEOTIDE SEQUENCE [LARGE SCALE GENOMIC DNA]</scope>
    <source>
        <strain evidence="3">A3/5</strain>
    </source>
</reference>